<dbReference type="GO" id="GO:0045616">
    <property type="term" value="P:regulation of keratinocyte differentiation"/>
    <property type="evidence" value="ECO:0007669"/>
    <property type="project" value="TreeGrafter"/>
</dbReference>
<name>Q4STL5_TETNG</name>
<dbReference type="KEGG" id="tng:GSTEN00012887G001"/>
<comment type="caution">
    <text evidence="2">The sequence shown here is derived from an EMBL/GenBank/DDBJ whole genome shotgun (WGS) entry which is preliminary data.</text>
</comment>
<dbReference type="PANTHER" id="PTHR14254">
    <property type="entry name" value="GENE 33 POLYPEPTIDE"/>
    <property type="match status" value="1"/>
</dbReference>
<dbReference type="AlphaFoldDB" id="Q4STL5"/>
<reference evidence="2" key="2">
    <citation type="submission" date="2004-02" db="EMBL/GenBank/DDBJ databases">
        <authorList>
            <consortium name="Genoscope"/>
            <consortium name="Whitehead Institute Centre for Genome Research"/>
        </authorList>
    </citation>
    <scope>NUCLEOTIDE SEQUENCE</scope>
</reference>
<reference evidence="2" key="1">
    <citation type="journal article" date="2004" name="Nature">
        <title>Genome duplication in the teleost fish Tetraodon nigroviridis reveals the early vertebrate proto-karyotype.</title>
        <authorList>
            <person name="Jaillon O."/>
            <person name="Aury J.-M."/>
            <person name="Brunet F."/>
            <person name="Petit J.-L."/>
            <person name="Stange-Thomann N."/>
            <person name="Mauceli E."/>
            <person name="Bouneau L."/>
            <person name="Fischer C."/>
            <person name="Ozouf-Costaz C."/>
            <person name="Bernot A."/>
            <person name="Nicaud S."/>
            <person name="Jaffe D."/>
            <person name="Fisher S."/>
            <person name="Lutfalla G."/>
            <person name="Dossat C."/>
            <person name="Segurens B."/>
            <person name="Dasilva C."/>
            <person name="Salanoubat M."/>
            <person name="Levy M."/>
            <person name="Boudet N."/>
            <person name="Castellano S."/>
            <person name="Anthouard V."/>
            <person name="Jubin C."/>
            <person name="Castelli V."/>
            <person name="Katinka M."/>
            <person name="Vacherie B."/>
            <person name="Biemont C."/>
            <person name="Skalli Z."/>
            <person name="Cattolico L."/>
            <person name="Poulain J."/>
            <person name="De Berardinis V."/>
            <person name="Cruaud C."/>
            <person name="Duprat S."/>
            <person name="Brottier P."/>
            <person name="Coutanceau J.-P."/>
            <person name="Gouzy J."/>
            <person name="Parra G."/>
            <person name="Lardier G."/>
            <person name="Chapple C."/>
            <person name="McKernan K.J."/>
            <person name="McEwan P."/>
            <person name="Bosak S."/>
            <person name="Kellis M."/>
            <person name="Volff J.-N."/>
            <person name="Guigo R."/>
            <person name="Zody M.C."/>
            <person name="Mesirov J."/>
            <person name="Lindblad-Toh K."/>
            <person name="Birren B."/>
            <person name="Nusbaum C."/>
            <person name="Kahn D."/>
            <person name="Robinson-Rechavi M."/>
            <person name="Laudet V."/>
            <person name="Schachter V."/>
            <person name="Quetier F."/>
            <person name="Saurin W."/>
            <person name="Scarpelli C."/>
            <person name="Wincker P."/>
            <person name="Lander E.S."/>
            <person name="Weissenbach J."/>
            <person name="Roest Crollius H."/>
        </authorList>
    </citation>
    <scope>NUCLEOTIDE SEQUENCE [LARGE SCALE GENOMIC DNA]</scope>
</reference>
<dbReference type="GO" id="GO:0042059">
    <property type="term" value="P:negative regulation of epidermal growth factor receptor signaling pathway"/>
    <property type="evidence" value="ECO:0007669"/>
    <property type="project" value="TreeGrafter"/>
</dbReference>
<dbReference type="OrthoDB" id="9931672at2759"/>
<evidence type="ECO:0000256" key="1">
    <source>
        <dbReference type="SAM" id="MobiDB-lite"/>
    </source>
</evidence>
<organism evidence="2">
    <name type="scientific">Tetraodon nigroviridis</name>
    <name type="common">Spotted green pufferfish</name>
    <name type="synonym">Chelonodon nigroviridis</name>
    <dbReference type="NCBI Taxonomy" id="99883"/>
    <lineage>
        <taxon>Eukaryota</taxon>
        <taxon>Metazoa</taxon>
        <taxon>Chordata</taxon>
        <taxon>Craniata</taxon>
        <taxon>Vertebrata</taxon>
        <taxon>Euteleostomi</taxon>
        <taxon>Actinopterygii</taxon>
        <taxon>Neopterygii</taxon>
        <taxon>Teleostei</taxon>
        <taxon>Neoteleostei</taxon>
        <taxon>Acanthomorphata</taxon>
        <taxon>Eupercaria</taxon>
        <taxon>Tetraodontiformes</taxon>
        <taxon>Tetradontoidea</taxon>
        <taxon>Tetraodontidae</taxon>
        <taxon>Tetraodon</taxon>
    </lineage>
</organism>
<feature type="compositionally biased region" description="Polar residues" evidence="1">
    <location>
        <begin position="293"/>
        <end position="302"/>
    </location>
</feature>
<proteinExistence type="predicted"/>
<feature type="compositionally biased region" description="Polar residues" evidence="1">
    <location>
        <begin position="268"/>
        <end position="283"/>
    </location>
</feature>
<dbReference type="InterPro" id="IPR052112">
    <property type="entry name" value="EGFR_SigReg_Kinase"/>
</dbReference>
<feature type="non-terminal residue" evidence="2">
    <location>
        <position position="324"/>
    </location>
</feature>
<protein>
    <submittedName>
        <fullName evidence="2">(spotted green pufferfish) hypothetical protein</fullName>
    </submittedName>
</protein>
<feature type="region of interest" description="Disordered" evidence="1">
    <location>
        <begin position="168"/>
        <end position="324"/>
    </location>
</feature>
<accession>Q4STL5</accession>
<dbReference type="PANTHER" id="PTHR14254:SF5">
    <property type="entry name" value="ERBB RECEPTOR FEEDBACK INHIBITOR 1"/>
    <property type="match status" value="1"/>
</dbReference>
<sequence length="324" mass="36253">VHWEQEQAAERLQCFLALMRPQFTWSMSTVGLTAQEISFPIENPFLRGSHCHTMADSKPTWSYQRQLDNVEPSTPSPVDDAQVVPSFERLSMCCSPLGKGSKPLPPTPPPQTDLSPRQSMESEVEFFPCTDDSRLLVSEPCPKLSPFRYGLSSRRSVRDCGQINYGYYDGPLGRQSPQKLEQQTHRGLRRSHSGPPGSFHKPSLLSLTCQKRIANGTDKVEVPPPVPPRTPRTGDLRCLSGTNVDEDKPPVVPPRDPLSRGSFRNPKSLPTYQNGVMPPTQSFAPDPKYVSCQGLQRQNSEGSPRIRPVIRNNEKVSDTHYYLS</sequence>
<gene>
    <name evidence="2" type="ORF">GSTENG00012887001</name>
</gene>
<evidence type="ECO:0000313" key="2">
    <source>
        <dbReference type="EMBL" id="CAF96017.1"/>
    </source>
</evidence>
<dbReference type="EMBL" id="CAAE01014152">
    <property type="protein sequence ID" value="CAF96017.1"/>
    <property type="molecule type" value="Genomic_DNA"/>
</dbReference>
<feature type="non-terminal residue" evidence="2">
    <location>
        <position position="1"/>
    </location>
</feature>